<feature type="transmembrane region" description="Helical" evidence="7">
    <location>
        <begin position="371"/>
        <end position="394"/>
    </location>
</feature>
<keyword evidence="10" id="KW-0547">Nucleotide-binding</keyword>
<dbReference type="InterPro" id="IPR050250">
    <property type="entry name" value="Macrolide_Exporter_MacB"/>
</dbReference>
<evidence type="ECO:0000256" key="4">
    <source>
        <dbReference type="ARBA" id="ARBA00022989"/>
    </source>
</evidence>
<keyword evidence="2" id="KW-1003">Cell membrane</keyword>
<sequence>MRVSDALIAALENLRAHKLRSALTMLGMMFGVGAVISMLAIGAGAEQDALAIIEKMGVRNVVVRAKSFDPDELEQLRKKSIGVSQRDVDAIREAVPEAEIVVPRLEIEPYKILSATGKTESTVFGVSHLHAGLVNKTIAEGRFFDALDERQHAQVCVLGAAAREDLFGVDPAVGGRVKVNDVWLEVVGVFDGEPAGEASIDGVSVATSDREIYLPFTTASRKFERDPLESPLEEIVVRCSEAGSPPEVAALVDALLDRLHGGARDYEVIVPEALLDQGRQTQRIFDIVMGCIAGISLLVGGIGIMNIMLASVLEQTRAIGIHRAVGARRRDIRFQFLATSFSLSFVGGLAGVALGVGIAHVVAVSAGWPTVVTTASIALSLGVSVFVGVVSGLYPAMRAAALNPIEALRED</sequence>
<keyword evidence="10" id="KW-0067">ATP-binding</keyword>
<gene>
    <name evidence="10" type="ORF">DB30_02352</name>
</gene>
<dbReference type="Pfam" id="PF02687">
    <property type="entry name" value="FtsX"/>
    <property type="match status" value="1"/>
</dbReference>
<reference evidence="10 11" key="1">
    <citation type="submission" date="2014-12" db="EMBL/GenBank/DDBJ databases">
        <title>Genome assembly of Enhygromyxa salina DSM 15201.</title>
        <authorList>
            <person name="Sharma G."/>
            <person name="Subramanian S."/>
        </authorList>
    </citation>
    <scope>NUCLEOTIDE SEQUENCE [LARGE SCALE GENOMIC DNA]</scope>
    <source>
        <strain evidence="10 11">DSM 15201</strain>
    </source>
</reference>
<evidence type="ECO:0000256" key="6">
    <source>
        <dbReference type="ARBA" id="ARBA00038076"/>
    </source>
</evidence>
<dbReference type="GO" id="GO:0005886">
    <property type="term" value="C:plasma membrane"/>
    <property type="evidence" value="ECO:0007669"/>
    <property type="project" value="UniProtKB-SubCell"/>
</dbReference>
<dbReference type="Pfam" id="PF12704">
    <property type="entry name" value="MacB_PCD"/>
    <property type="match status" value="1"/>
</dbReference>
<dbReference type="PANTHER" id="PTHR30572">
    <property type="entry name" value="MEMBRANE COMPONENT OF TRANSPORTER-RELATED"/>
    <property type="match status" value="1"/>
</dbReference>
<feature type="transmembrane region" description="Helical" evidence="7">
    <location>
        <begin position="287"/>
        <end position="313"/>
    </location>
</feature>
<evidence type="ECO:0000259" key="8">
    <source>
        <dbReference type="Pfam" id="PF02687"/>
    </source>
</evidence>
<organism evidence="10 11">
    <name type="scientific">Enhygromyxa salina</name>
    <dbReference type="NCBI Taxonomy" id="215803"/>
    <lineage>
        <taxon>Bacteria</taxon>
        <taxon>Pseudomonadati</taxon>
        <taxon>Myxococcota</taxon>
        <taxon>Polyangia</taxon>
        <taxon>Nannocystales</taxon>
        <taxon>Nannocystaceae</taxon>
        <taxon>Enhygromyxa</taxon>
    </lineage>
</organism>
<evidence type="ECO:0000313" key="10">
    <source>
        <dbReference type="EMBL" id="KIG17924.1"/>
    </source>
</evidence>
<evidence type="ECO:0000256" key="2">
    <source>
        <dbReference type="ARBA" id="ARBA00022475"/>
    </source>
</evidence>
<protein>
    <submittedName>
        <fullName evidence="10">Macrolide export ATP-binding/permease protein MacB</fullName>
    </submittedName>
</protein>
<name>A0A0C1ZKB0_9BACT</name>
<dbReference type="Proteomes" id="UP000031599">
    <property type="component" value="Unassembled WGS sequence"/>
</dbReference>
<feature type="domain" description="MacB-like periplasmic core" evidence="9">
    <location>
        <begin position="21"/>
        <end position="254"/>
    </location>
</feature>
<accession>A0A0C1ZKB0</accession>
<dbReference type="GO" id="GO:0005524">
    <property type="term" value="F:ATP binding"/>
    <property type="evidence" value="ECO:0007669"/>
    <property type="project" value="UniProtKB-KW"/>
</dbReference>
<keyword evidence="5 7" id="KW-0472">Membrane</keyword>
<evidence type="ECO:0000256" key="7">
    <source>
        <dbReference type="SAM" id="Phobius"/>
    </source>
</evidence>
<keyword evidence="4 7" id="KW-1133">Transmembrane helix</keyword>
<evidence type="ECO:0000256" key="3">
    <source>
        <dbReference type="ARBA" id="ARBA00022692"/>
    </source>
</evidence>
<feature type="domain" description="ABC3 transporter permease C-terminal" evidence="8">
    <location>
        <begin position="291"/>
        <end position="404"/>
    </location>
</feature>
<evidence type="ECO:0000259" key="9">
    <source>
        <dbReference type="Pfam" id="PF12704"/>
    </source>
</evidence>
<dbReference type="InterPro" id="IPR025857">
    <property type="entry name" value="MacB_PCD"/>
</dbReference>
<proteinExistence type="inferred from homology"/>
<evidence type="ECO:0000256" key="5">
    <source>
        <dbReference type="ARBA" id="ARBA00023136"/>
    </source>
</evidence>
<comment type="subcellular location">
    <subcellularLocation>
        <location evidence="1">Cell membrane</location>
        <topology evidence="1">Multi-pass membrane protein</topology>
    </subcellularLocation>
</comment>
<dbReference type="EMBL" id="JMCC02000017">
    <property type="protein sequence ID" value="KIG17924.1"/>
    <property type="molecule type" value="Genomic_DNA"/>
</dbReference>
<feature type="transmembrane region" description="Helical" evidence="7">
    <location>
        <begin position="334"/>
        <end position="359"/>
    </location>
</feature>
<keyword evidence="3 7" id="KW-0812">Transmembrane</keyword>
<dbReference type="InterPro" id="IPR003838">
    <property type="entry name" value="ABC3_permease_C"/>
</dbReference>
<dbReference type="AlphaFoldDB" id="A0A0C1ZKB0"/>
<evidence type="ECO:0000313" key="11">
    <source>
        <dbReference type="Proteomes" id="UP000031599"/>
    </source>
</evidence>
<feature type="transmembrane region" description="Helical" evidence="7">
    <location>
        <begin position="21"/>
        <end position="45"/>
    </location>
</feature>
<evidence type="ECO:0000256" key="1">
    <source>
        <dbReference type="ARBA" id="ARBA00004651"/>
    </source>
</evidence>
<comment type="similarity">
    <text evidence="6">Belongs to the ABC-4 integral membrane protein family.</text>
</comment>
<dbReference type="GO" id="GO:0022857">
    <property type="term" value="F:transmembrane transporter activity"/>
    <property type="evidence" value="ECO:0007669"/>
    <property type="project" value="TreeGrafter"/>
</dbReference>
<dbReference type="PANTHER" id="PTHR30572:SF4">
    <property type="entry name" value="ABC TRANSPORTER PERMEASE YTRF"/>
    <property type="match status" value="1"/>
</dbReference>
<dbReference type="RefSeq" id="WP_052547671.1">
    <property type="nucleotide sequence ID" value="NZ_JMCC02000017.1"/>
</dbReference>
<comment type="caution">
    <text evidence="10">The sequence shown here is derived from an EMBL/GenBank/DDBJ whole genome shotgun (WGS) entry which is preliminary data.</text>
</comment>